<sequence>MTPLSGSIRESLGETTPSGYVCFSKLRIFIFTYFFFPPACEYVGTSVPRHYTVLEDDNQFTADELEKLTYYLCHAYAFCTKSLSCPAPIRYAQLAAQRTRQWLSAKLEKLNFEFEDYDKMKPIVEELKSTMLFI</sequence>
<dbReference type="PROSITE" id="PS50822">
    <property type="entry name" value="PIWI"/>
    <property type="match status" value="1"/>
</dbReference>
<dbReference type="AlphaFoldDB" id="A0A4Y2PAB5"/>
<comment type="caution">
    <text evidence="2">The sequence shown here is derived from an EMBL/GenBank/DDBJ whole genome shotgun (WGS) entry which is preliminary data.</text>
</comment>
<dbReference type="PANTHER" id="PTHR22891">
    <property type="entry name" value="EUKARYOTIC TRANSLATION INITIATION FACTOR 2C"/>
    <property type="match status" value="1"/>
</dbReference>
<gene>
    <name evidence="2" type="ORF">AVEN_158226_1</name>
</gene>
<evidence type="ECO:0000313" key="3">
    <source>
        <dbReference type="Proteomes" id="UP000499080"/>
    </source>
</evidence>
<dbReference type="EMBL" id="BGPR01131974">
    <property type="protein sequence ID" value="GBN48009.1"/>
    <property type="molecule type" value="Genomic_DNA"/>
</dbReference>
<dbReference type="InterPro" id="IPR036397">
    <property type="entry name" value="RNaseH_sf"/>
</dbReference>
<dbReference type="InterPro" id="IPR003165">
    <property type="entry name" value="Piwi"/>
</dbReference>
<evidence type="ECO:0000259" key="1">
    <source>
        <dbReference type="PROSITE" id="PS50822"/>
    </source>
</evidence>
<organism evidence="2 3">
    <name type="scientific">Araneus ventricosus</name>
    <name type="common">Orbweaver spider</name>
    <name type="synonym">Epeira ventricosa</name>
    <dbReference type="NCBI Taxonomy" id="182803"/>
    <lineage>
        <taxon>Eukaryota</taxon>
        <taxon>Metazoa</taxon>
        <taxon>Ecdysozoa</taxon>
        <taxon>Arthropoda</taxon>
        <taxon>Chelicerata</taxon>
        <taxon>Arachnida</taxon>
        <taxon>Araneae</taxon>
        <taxon>Araneomorphae</taxon>
        <taxon>Entelegynae</taxon>
        <taxon>Araneoidea</taxon>
        <taxon>Araneidae</taxon>
        <taxon>Araneus</taxon>
    </lineage>
</organism>
<dbReference type="Pfam" id="PF02171">
    <property type="entry name" value="Piwi"/>
    <property type="match status" value="1"/>
</dbReference>
<dbReference type="Proteomes" id="UP000499080">
    <property type="component" value="Unassembled WGS sequence"/>
</dbReference>
<protein>
    <recommendedName>
        <fullName evidence="1">Piwi domain-containing protein</fullName>
    </recommendedName>
</protein>
<feature type="domain" description="Piwi" evidence="1">
    <location>
        <begin position="44"/>
        <end position="104"/>
    </location>
</feature>
<dbReference type="Gene3D" id="3.30.420.10">
    <property type="entry name" value="Ribonuclease H-like superfamily/Ribonuclease H"/>
    <property type="match status" value="1"/>
</dbReference>
<dbReference type="GO" id="GO:0003676">
    <property type="term" value="F:nucleic acid binding"/>
    <property type="evidence" value="ECO:0007669"/>
    <property type="project" value="InterPro"/>
</dbReference>
<accession>A0A4Y2PAB5</accession>
<dbReference type="InterPro" id="IPR012337">
    <property type="entry name" value="RNaseH-like_sf"/>
</dbReference>
<proteinExistence type="predicted"/>
<keyword evidence="3" id="KW-1185">Reference proteome</keyword>
<name>A0A4Y2PAB5_ARAVE</name>
<dbReference type="OrthoDB" id="6508099at2759"/>
<evidence type="ECO:0000313" key="2">
    <source>
        <dbReference type="EMBL" id="GBN48009.1"/>
    </source>
</evidence>
<dbReference type="SUPFAM" id="SSF53098">
    <property type="entry name" value="Ribonuclease H-like"/>
    <property type="match status" value="1"/>
</dbReference>
<reference evidence="2 3" key="1">
    <citation type="journal article" date="2019" name="Sci. Rep.">
        <title>Orb-weaving spider Araneus ventricosus genome elucidates the spidroin gene catalogue.</title>
        <authorList>
            <person name="Kono N."/>
            <person name="Nakamura H."/>
            <person name="Ohtoshi R."/>
            <person name="Moran D.A.P."/>
            <person name="Shinohara A."/>
            <person name="Yoshida Y."/>
            <person name="Fujiwara M."/>
            <person name="Mori M."/>
            <person name="Tomita M."/>
            <person name="Arakawa K."/>
        </authorList>
    </citation>
    <scope>NUCLEOTIDE SEQUENCE [LARGE SCALE GENOMIC DNA]</scope>
</reference>